<reference evidence="17" key="1">
    <citation type="submission" date="2012-05" db="EMBL/GenBank/DDBJ databases">
        <title>Whole Genome Assembly of Lutzomyia longipalpis.</title>
        <authorList>
            <person name="Richards S."/>
            <person name="Qu C."/>
            <person name="Dillon R."/>
            <person name="Worley K."/>
            <person name="Scherer S."/>
            <person name="Batterton M."/>
            <person name="Taylor A."/>
            <person name="Hawes A."/>
            <person name="Hernandez B."/>
            <person name="Kovar C."/>
            <person name="Mandapat C."/>
            <person name="Pham C."/>
            <person name="Qu C."/>
            <person name="Jing C."/>
            <person name="Bess C."/>
            <person name="Bandaranaike D."/>
            <person name="Ngo D."/>
            <person name="Ongeri F."/>
            <person name="Arias F."/>
            <person name="Lara F."/>
            <person name="Weissenberger G."/>
            <person name="Kamau G."/>
            <person name="Han H."/>
            <person name="Shen H."/>
            <person name="Dinh H."/>
            <person name="Khalil I."/>
            <person name="Jones J."/>
            <person name="Shafer J."/>
            <person name="Jayaseelan J."/>
            <person name="Quiroz J."/>
            <person name="Blankenburg K."/>
            <person name="Nguyen L."/>
            <person name="Jackson L."/>
            <person name="Francisco L."/>
            <person name="Tang L.-Y."/>
            <person name="Pu L.-L."/>
            <person name="Perales L."/>
            <person name="Lorensuhewa L."/>
            <person name="Munidasa M."/>
            <person name="Coyle M."/>
            <person name="Taylor M."/>
            <person name="Puazo M."/>
            <person name="Firestine M."/>
            <person name="Scheel M."/>
            <person name="Javaid M."/>
            <person name="Wang M."/>
            <person name="Li M."/>
            <person name="Tabassum N."/>
            <person name="Saada N."/>
            <person name="Osuji N."/>
            <person name="Aqrawi P."/>
            <person name="Fu Q."/>
            <person name="Thornton R."/>
            <person name="Raj R."/>
            <person name="Goodspeed R."/>
            <person name="Mata R."/>
            <person name="Najjar R."/>
            <person name="Gubbala S."/>
            <person name="Lee S."/>
            <person name="Denson S."/>
            <person name="Patil S."/>
            <person name="Macmil S."/>
            <person name="Qi S."/>
            <person name="Matskevitch T."/>
            <person name="Palculict T."/>
            <person name="Mathew T."/>
            <person name="Vee V."/>
            <person name="Velamala V."/>
            <person name="Korchina V."/>
            <person name="Cai W."/>
            <person name="Liu W."/>
            <person name="Dai W."/>
            <person name="Zou X."/>
            <person name="Zhu Y."/>
            <person name="Zhang Y."/>
            <person name="Wu Y.-Q."/>
            <person name="Xin Y."/>
            <person name="Nazarath L."/>
            <person name="Kovar C."/>
            <person name="Han Y."/>
            <person name="Muzny D."/>
            <person name="Gibbs R."/>
        </authorList>
    </citation>
    <scope>NUCLEOTIDE SEQUENCE [LARGE SCALE GENOMIC DNA]</scope>
    <source>
        <strain evidence="17">Jacobina</strain>
    </source>
</reference>
<evidence type="ECO:0000313" key="17">
    <source>
        <dbReference type="Proteomes" id="UP000092461"/>
    </source>
</evidence>
<comment type="subunit">
    <text evidence="3">Mammalian complex I is composed of 45 different subunits.</text>
</comment>
<dbReference type="PIRSF" id="PIRSF006643">
    <property type="entry name" value="NDUA6"/>
    <property type="match status" value="1"/>
</dbReference>
<feature type="domain" description="Complex 1 LYR protein" evidence="14">
    <location>
        <begin position="36"/>
        <end position="90"/>
    </location>
</feature>
<dbReference type="EMBL" id="AJWK01015524">
    <property type="status" value="NOT_ANNOTATED_CDS"/>
    <property type="molecule type" value="Genomic_DNA"/>
</dbReference>
<dbReference type="VEuPathDB" id="VectorBase:LLONM1_010213"/>
<evidence type="ECO:0000256" key="3">
    <source>
        <dbReference type="ARBA" id="ARBA00011790"/>
    </source>
</evidence>
<evidence type="ECO:0000259" key="14">
    <source>
        <dbReference type="Pfam" id="PF05347"/>
    </source>
</evidence>
<keyword evidence="5" id="KW-0813">Transport</keyword>
<comment type="similarity">
    <text evidence="2">Belongs to the complex I LYR family.</text>
</comment>
<keyword evidence="9" id="KW-0496">Mitochondrion</keyword>
<organism evidence="16 17">
    <name type="scientific">Lutzomyia longipalpis</name>
    <name type="common">Sand fly</name>
    <dbReference type="NCBI Taxonomy" id="7200"/>
    <lineage>
        <taxon>Eukaryota</taxon>
        <taxon>Metazoa</taxon>
        <taxon>Ecdysozoa</taxon>
        <taxon>Arthropoda</taxon>
        <taxon>Hexapoda</taxon>
        <taxon>Insecta</taxon>
        <taxon>Pterygota</taxon>
        <taxon>Neoptera</taxon>
        <taxon>Endopterygota</taxon>
        <taxon>Diptera</taxon>
        <taxon>Nematocera</taxon>
        <taxon>Psychodoidea</taxon>
        <taxon>Psychodidae</taxon>
        <taxon>Lutzomyia</taxon>
        <taxon>Lutzomyia</taxon>
    </lineage>
</organism>
<dbReference type="VEuPathDB" id="VectorBase:LLOJ004917"/>
<proteinExistence type="inferred from homology"/>
<dbReference type="AlphaFoldDB" id="A0A1B0CJY0"/>
<keyword evidence="7" id="KW-0999">Mitochondrion inner membrane</keyword>
<keyword evidence="10" id="KW-0472">Membrane</keyword>
<sequence>MAASREAVLRTLKQVRPILSVDKTEARRRVFNLYRAWYRQIPYIVMDYDIPKSVEQCREKLREEFLRNKNVTDIRVIDMLVIKGQMELKESVEIWKQKGHIMRYFKETQEPKPTDFLSKFFSGHN</sequence>
<dbReference type="EnsemblMetazoa" id="LLOJ004917-RB">
    <property type="protein sequence ID" value="LLOJ004917-PB"/>
    <property type="gene ID" value="LLOJ004917"/>
</dbReference>
<dbReference type="GO" id="GO:0045271">
    <property type="term" value="C:respiratory chain complex I"/>
    <property type="evidence" value="ECO:0007669"/>
    <property type="project" value="InterPro"/>
</dbReference>
<dbReference type="EMBL" id="GITU01009741">
    <property type="protein sequence ID" value="MBC1178444.1"/>
    <property type="molecule type" value="Transcribed_RNA"/>
</dbReference>
<comment type="function">
    <text evidence="13">Accessory subunit of the mitochondrial membrane respiratory chain NADH dehydrogenase (Complex I), that is believed to be not involved in catalysis. Required for proper complex I assembly. Complex I functions in the transfer of electrons from NADH to the respiratory chain. The immediate electron acceptor for the enzyme is believed to be ubiquinone.</text>
</comment>
<evidence type="ECO:0000256" key="4">
    <source>
        <dbReference type="ARBA" id="ARBA00016386"/>
    </source>
</evidence>
<evidence type="ECO:0000256" key="1">
    <source>
        <dbReference type="ARBA" id="ARBA00004443"/>
    </source>
</evidence>
<evidence type="ECO:0000256" key="9">
    <source>
        <dbReference type="ARBA" id="ARBA00023128"/>
    </source>
</evidence>
<name>A0A1B0CJY0_LUTLO</name>
<keyword evidence="8" id="KW-0249">Electron transport</keyword>
<dbReference type="PANTHER" id="PTHR12964:SF0">
    <property type="entry name" value="NADH DEHYDROGENASE [UBIQUINONE] 1 ALPHA SUBCOMPLEX SUBUNIT 6"/>
    <property type="match status" value="1"/>
</dbReference>
<reference evidence="15" key="2">
    <citation type="journal article" date="2020" name="BMC">
        <title>Leishmania infection induces a limited differential gene expression in the sand fly midgut.</title>
        <authorList>
            <person name="Coutinho-Abreu I.V."/>
            <person name="Serafim T.D."/>
            <person name="Meneses C."/>
            <person name="Kamhawi S."/>
            <person name="Oliveira F."/>
            <person name="Valenzuela J.G."/>
        </authorList>
    </citation>
    <scope>NUCLEOTIDE SEQUENCE</scope>
    <source>
        <strain evidence="15">Jacobina</strain>
        <tissue evidence="15">Midgut</tissue>
    </source>
</reference>
<evidence type="ECO:0000313" key="16">
    <source>
        <dbReference type="EnsemblMetazoa" id="LLOJ004917-PB"/>
    </source>
</evidence>
<protein>
    <recommendedName>
        <fullName evidence="4">NADH dehydrogenase [ubiquinone] 1 alpha subcomplex subunit 6</fullName>
    </recommendedName>
    <alternativeName>
        <fullName evidence="11">Complex I-B14</fullName>
    </alternativeName>
    <alternativeName>
        <fullName evidence="12">NADH-ubiquinone oxidoreductase B14 subunit</fullName>
    </alternativeName>
</protein>
<evidence type="ECO:0000313" key="15">
    <source>
        <dbReference type="EMBL" id="MBC1178444.1"/>
    </source>
</evidence>
<reference evidence="16" key="3">
    <citation type="submission" date="2020-05" db="UniProtKB">
        <authorList>
            <consortium name="EnsemblMetazoa"/>
        </authorList>
    </citation>
    <scope>IDENTIFICATION</scope>
    <source>
        <strain evidence="16">Jacobina</strain>
    </source>
</reference>
<dbReference type="CDD" id="cd20266">
    <property type="entry name" value="Complex1_LYR_NDUFA6_LYRM6"/>
    <property type="match status" value="1"/>
</dbReference>
<dbReference type="GO" id="GO:0005743">
    <property type="term" value="C:mitochondrial inner membrane"/>
    <property type="evidence" value="ECO:0007669"/>
    <property type="project" value="UniProtKB-SubCell"/>
</dbReference>
<evidence type="ECO:0000256" key="5">
    <source>
        <dbReference type="ARBA" id="ARBA00022448"/>
    </source>
</evidence>
<keyword evidence="15" id="KW-0830">Ubiquinone</keyword>
<dbReference type="PANTHER" id="PTHR12964">
    <property type="entry name" value="NADH-UBIQUINONE OXIDOREDUCTASE B14 SUBUNIT"/>
    <property type="match status" value="1"/>
</dbReference>
<dbReference type="GO" id="GO:0006979">
    <property type="term" value="P:response to oxidative stress"/>
    <property type="evidence" value="ECO:0007669"/>
    <property type="project" value="TreeGrafter"/>
</dbReference>
<dbReference type="InterPro" id="IPR045299">
    <property type="entry name" value="Complex1_LYR_NDUFA6_LYRM6"/>
</dbReference>
<accession>A0A1B0CJY0</accession>
<dbReference type="EMBL" id="AJWK01015525">
    <property type="status" value="NOT_ANNOTATED_CDS"/>
    <property type="molecule type" value="Genomic_DNA"/>
</dbReference>
<evidence type="ECO:0000256" key="11">
    <source>
        <dbReference type="ARBA" id="ARBA00030213"/>
    </source>
</evidence>
<dbReference type="Pfam" id="PF05347">
    <property type="entry name" value="Complex1_LYR"/>
    <property type="match status" value="1"/>
</dbReference>
<evidence type="ECO:0000256" key="12">
    <source>
        <dbReference type="ARBA" id="ARBA00032352"/>
    </source>
</evidence>
<evidence type="ECO:0000256" key="10">
    <source>
        <dbReference type="ARBA" id="ARBA00023136"/>
    </source>
</evidence>
<evidence type="ECO:0000256" key="2">
    <source>
        <dbReference type="ARBA" id="ARBA00009508"/>
    </source>
</evidence>
<evidence type="ECO:0000256" key="7">
    <source>
        <dbReference type="ARBA" id="ARBA00022792"/>
    </source>
</evidence>
<dbReference type="Proteomes" id="UP000092461">
    <property type="component" value="Unassembled WGS sequence"/>
</dbReference>
<evidence type="ECO:0000256" key="8">
    <source>
        <dbReference type="ARBA" id="ARBA00022982"/>
    </source>
</evidence>
<comment type="subcellular location">
    <subcellularLocation>
        <location evidence="1">Mitochondrion inner membrane</location>
        <topology evidence="1">Peripheral membrane protein</topology>
        <orientation evidence="1">Matrix side</orientation>
    </subcellularLocation>
</comment>
<evidence type="ECO:0000256" key="13">
    <source>
        <dbReference type="ARBA" id="ARBA00046116"/>
    </source>
</evidence>
<keyword evidence="17" id="KW-1185">Reference proteome</keyword>
<dbReference type="InterPro" id="IPR016488">
    <property type="entry name" value="NADH_Ub_cplx-1_asu_su-6"/>
</dbReference>
<keyword evidence="6" id="KW-0679">Respiratory chain</keyword>
<evidence type="ECO:0000256" key="6">
    <source>
        <dbReference type="ARBA" id="ARBA00022660"/>
    </source>
</evidence>
<dbReference type="InterPro" id="IPR008011">
    <property type="entry name" value="Complex1_LYR_dom"/>
</dbReference>